<organism evidence="1 2">
    <name type="scientific">Armillaria novae-zelandiae</name>
    <dbReference type="NCBI Taxonomy" id="153914"/>
    <lineage>
        <taxon>Eukaryota</taxon>
        <taxon>Fungi</taxon>
        <taxon>Dikarya</taxon>
        <taxon>Basidiomycota</taxon>
        <taxon>Agaricomycotina</taxon>
        <taxon>Agaricomycetes</taxon>
        <taxon>Agaricomycetidae</taxon>
        <taxon>Agaricales</taxon>
        <taxon>Marasmiineae</taxon>
        <taxon>Physalacriaceae</taxon>
        <taxon>Armillaria</taxon>
    </lineage>
</organism>
<proteinExistence type="predicted"/>
<sequence>MTQSLGGPDKVLQVNVTQQEAAQFDAIWANSRGTADCCDMVNFCICLLGPPACSWNKSATAVLVRHLASELRYSDDDYEGRKVLETAIMTHIRTLHRQYSQQNLTEAEHESKRKKDAKESRKVTVSWSFLWESRRNLTFDVPELEGQRAALDSLGIDAMSSDEELQDLSTGRVIYQIKPPAWWALFVTNWLRFFDKVYRHKRFSNAIGANRGNAPRVRVPGSGFSTSEAFPSRLPRNTYRPEWLASQTPADVSVNVQPLPEMPDFYKHDEAYVA</sequence>
<comment type="caution">
    <text evidence="1">The sequence shown here is derived from an EMBL/GenBank/DDBJ whole genome shotgun (WGS) entry which is preliminary data.</text>
</comment>
<dbReference type="EMBL" id="JAUEPR010000048">
    <property type="protein sequence ID" value="KAK0471692.1"/>
    <property type="molecule type" value="Genomic_DNA"/>
</dbReference>
<dbReference type="Proteomes" id="UP001175227">
    <property type="component" value="Unassembled WGS sequence"/>
</dbReference>
<reference evidence="1" key="1">
    <citation type="submission" date="2023-06" db="EMBL/GenBank/DDBJ databases">
        <authorList>
            <consortium name="Lawrence Berkeley National Laboratory"/>
            <person name="Ahrendt S."/>
            <person name="Sahu N."/>
            <person name="Indic B."/>
            <person name="Wong-Bajracharya J."/>
            <person name="Merenyi Z."/>
            <person name="Ke H.-M."/>
            <person name="Monk M."/>
            <person name="Kocsube S."/>
            <person name="Drula E."/>
            <person name="Lipzen A."/>
            <person name="Balint B."/>
            <person name="Henrissat B."/>
            <person name="Andreopoulos B."/>
            <person name="Martin F.M."/>
            <person name="Harder C.B."/>
            <person name="Rigling D."/>
            <person name="Ford K.L."/>
            <person name="Foster G.D."/>
            <person name="Pangilinan J."/>
            <person name="Papanicolaou A."/>
            <person name="Barry K."/>
            <person name="LaButti K."/>
            <person name="Viragh M."/>
            <person name="Koriabine M."/>
            <person name="Yan M."/>
            <person name="Riley R."/>
            <person name="Champramary S."/>
            <person name="Plett K.L."/>
            <person name="Tsai I.J."/>
            <person name="Slot J."/>
            <person name="Sipos G."/>
            <person name="Plett J."/>
            <person name="Nagy L.G."/>
            <person name="Grigoriev I.V."/>
        </authorList>
    </citation>
    <scope>NUCLEOTIDE SEQUENCE</scope>
    <source>
        <strain evidence="1">ICMP 16352</strain>
    </source>
</reference>
<accession>A0AA39NTQ4</accession>
<dbReference type="AlphaFoldDB" id="A0AA39NTQ4"/>
<keyword evidence="2" id="KW-1185">Reference proteome</keyword>
<name>A0AA39NTQ4_9AGAR</name>
<protein>
    <submittedName>
        <fullName evidence="1">Uncharacterized protein</fullName>
    </submittedName>
</protein>
<evidence type="ECO:0000313" key="2">
    <source>
        <dbReference type="Proteomes" id="UP001175227"/>
    </source>
</evidence>
<evidence type="ECO:0000313" key="1">
    <source>
        <dbReference type="EMBL" id="KAK0471692.1"/>
    </source>
</evidence>
<gene>
    <name evidence="1" type="ORF">IW261DRAFT_1344232</name>
</gene>